<dbReference type="PANTHER" id="PTHR42838">
    <property type="entry name" value="CYTOCHROME C OXIDASE SUBUNIT II"/>
    <property type="match status" value="1"/>
</dbReference>
<evidence type="ECO:0000256" key="4">
    <source>
        <dbReference type="ARBA" id="ARBA00024688"/>
    </source>
</evidence>
<dbReference type="InterPro" id="IPR002429">
    <property type="entry name" value="CcO_II-like_C"/>
</dbReference>
<evidence type="ECO:0000313" key="10">
    <source>
        <dbReference type="Proteomes" id="UP000626786"/>
    </source>
</evidence>
<evidence type="ECO:0000256" key="7">
    <source>
        <dbReference type="SAM" id="Phobius"/>
    </source>
</evidence>
<feature type="transmembrane region" description="Helical" evidence="7">
    <location>
        <begin position="9"/>
        <end position="31"/>
    </location>
</feature>
<evidence type="ECO:0000256" key="3">
    <source>
        <dbReference type="ARBA" id="ARBA00023008"/>
    </source>
</evidence>
<protein>
    <recommendedName>
        <fullName evidence="5">Cytochrome aa3 subunit 2</fullName>
    </recommendedName>
</protein>
<accession>A0ABR8U9H7</accession>
<sequence>MHLHKYEKIWLVFGLGSLALFLLIIGFAAFWKGTHPQSHIETIDPQNVEAHESFKPENLGLREVADGKYIVNIVASAFNYDIGSDDAGKPVKTIRVPKGSTVLFQVTTKDVVHGFQVAGTNVNMMVEPGHISRLETVMKNAGEFTVVCNEYCGIGHHQMFATVEVYDE</sequence>
<reference evidence="9 10" key="1">
    <citation type="submission" date="2020-08" db="EMBL/GenBank/DDBJ databases">
        <title>A Genomic Blueprint of the Chicken Gut Microbiome.</title>
        <authorList>
            <person name="Gilroy R."/>
            <person name="Ravi A."/>
            <person name="Getino M."/>
            <person name="Pursley I."/>
            <person name="Horton D.L."/>
            <person name="Alikhan N.-F."/>
            <person name="Baker D."/>
            <person name="Gharbi K."/>
            <person name="Hall N."/>
            <person name="Watson M."/>
            <person name="Adriaenssens E.M."/>
            <person name="Foster-Nyarko E."/>
            <person name="Jarju S."/>
            <person name="Secka A."/>
            <person name="Antonio M."/>
            <person name="Oren A."/>
            <person name="Chaudhuri R."/>
            <person name="La Ragione R.M."/>
            <person name="Hildebrand F."/>
            <person name="Pallen M.J."/>
        </authorList>
    </citation>
    <scope>NUCLEOTIDE SEQUENCE [LARGE SCALE GENOMIC DNA]</scope>
    <source>
        <strain evidence="9 10">Sa2YVA2</strain>
    </source>
</reference>
<dbReference type="EMBL" id="JACSQN010000007">
    <property type="protein sequence ID" value="MBD7984693.1"/>
    <property type="molecule type" value="Genomic_DNA"/>
</dbReference>
<comment type="subcellular location">
    <subcellularLocation>
        <location evidence="1">Cell envelope</location>
    </subcellularLocation>
</comment>
<dbReference type="RefSeq" id="WP_191694397.1">
    <property type="nucleotide sequence ID" value="NZ_JACSQN010000007.1"/>
</dbReference>
<gene>
    <name evidence="9" type="ORF">H9649_08880</name>
</gene>
<name>A0ABR8U9H7_9BACL</name>
<comment type="function">
    <text evidence="4">Subunits I and II form the functional core of the enzyme complex. Electrons originating in cytochrome c are transferred via heme a and Cu(A) to the binuclear center formed by heme a3 and Cu(B).</text>
</comment>
<dbReference type="InterPro" id="IPR051403">
    <property type="entry name" value="NosZ/Cyto_c_oxidase_sub2"/>
</dbReference>
<dbReference type="PROSITE" id="PS00078">
    <property type="entry name" value="COX2"/>
    <property type="match status" value="1"/>
</dbReference>
<feature type="domain" description="Cytochrome oxidase subunit II copper A binding" evidence="8">
    <location>
        <begin position="17"/>
        <end position="168"/>
    </location>
</feature>
<evidence type="ECO:0000256" key="6">
    <source>
        <dbReference type="ARBA" id="ARBA00047816"/>
    </source>
</evidence>
<dbReference type="PROSITE" id="PS50857">
    <property type="entry name" value="COX2_CUA"/>
    <property type="match status" value="1"/>
</dbReference>
<dbReference type="InterPro" id="IPR008972">
    <property type="entry name" value="Cupredoxin"/>
</dbReference>
<dbReference type="Gene3D" id="2.60.40.420">
    <property type="entry name" value="Cupredoxins - blue copper proteins"/>
    <property type="match status" value="1"/>
</dbReference>
<evidence type="ECO:0000259" key="8">
    <source>
        <dbReference type="PROSITE" id="PS50857"/>
    </source>
</evidence>
<dbReference type="Proteomes" id="UP000626786">
    <property type="component" value="Unassembled WGS sequence"/>
</dbReference>
<evidence type="ECO:0000256" key="2">
    <source>
        <dbReference type="ARBA" id="ARBA00022723"/>
    </source>
</evidence>
<evidence type="ECO:0000256" key="1">
    <source>
        <dbReference type="ARBA" id="ARBA00004196"/>
    </source>
</evidence>
<proteinExistence type="predicted"/>
<keyword evidence="7" id="KW-1133">Transmembrane helix</keyword>
<dbReference type="Pfam" id="PF00116">
    <property type="entry name" value="COX2"/>
    <property type="match status" value="1"/>
</dbReference>
<evidence type="ECO:0000256" key="5">
    <source>
        <dbReference type="ARBA" id="ARBA00031399"/>
    </source>
</evidence>
<keyword evidence="3" id="KW-0186">Copper</keyword>
<comment type="caution">
    <text evidence="9">The sequence shown here is derived from an EMBL/GenBank/DDBJ whole genome shotgun (WGS) entry which is preliminary data.</text>
</comment>
<evidence type="ECO:0000313" key="9">
    <source>
        <dbReference type="EMBL" id="MBD7984693.1"/>
    </source>
</evidence>
<keyword evidence="10" id="KW-1185">Reference proteome</keyword>
<keyword evidence="2" id="KW-0479">Metal-binding</keyword>
<dbReference type="InterPro" id="IPR034214">
    <property type="entry name" value="Ba3_CcO_II_C"/>
</dbReference>
<keyword evidence="7" id="KW-0472">Membrane</keyword>
<keyword evidence="7" id="KW-0812">Transmembrane</keyword>
<comment type="catalytic activity">
    <reaction evidence="6">
        <text>4 Fe(II)-[cytochrome c] + O2 + 8 H(+)(in) = 4 Fe(III)-[cytochrome c] + 2 H2O + 4 H(+)(out)</text>
        <dbReference type="Rhea" id="RHEA:11436"/>
        <dbReference type="Rhea" id="RHEA-COMP:10350"/>
        <dbReference type="Rhea" id="RHEA-COMP:14399"/>
        <dbReference type="ChEBI" id="CHEBI:15377"/>
        <dbReference type="ChEBI" id="CHEBI:15378"/>
        <dbReference type="ChEBI" id="CHEBI:15379"/>
        <dbReference type="ChEBI" id="CHEBI:29033"/>
        <dbReference type="ChEBI" id="CHEBI:29034"/>
        <dbReference type="EC" id="7.1.1.9"/>
    </reaction>
</comment>
<dbReference type="InterPro" id="IPR001505">
    <property type="entry name" value="Copper_CuA"/>
</dbReference>
<dbReference type="SUPFAM" id="SSF49503">
    <property type="entry name" value="Cupredoxins"/>
    <property type="match status" value="1"/>
</dbReference>
<dbReference type="PANTHER" id="PTHR42838:SF2">
    <property type="entry name" value="NITROUS-OXIDE REDUCTASE"/>
    <property type="match status" value="1"/>
</dbReference>
<organism evidence="9 10">
    <name type="scientific">Sporosarcina quadrami</name>
    <dbReference type="NCBI Taxonomy" id="2762234"/>
    <lineage>
        <taxon>Bacteria</taxon>
        <taxon>Bacillati</taxon>
        <taxon>Bacillota</taxon>
        <taxon>Bacilli</taxon>
        <taxon>Bacillales</taxon>
        <taxon>Caryophanaceae</taxon>
        <taxon>Sporosarcina</taxon>
    </lineage>
</organism>
<dbReference type="CDD" id="cd13913">
    <property type="entry name" value="ba3_CcO_II_C"/>
    <property type="match status" value="1"/>
</dbReference>